<accession>A0A437RFL3</accession>
<protein>
    <submittedName>
        <fullName evidence="12">2Fe-2S iron-sulfur cluster binding domain-containing protein</fullName>
    </submittedName>
</protein>
<dbReference type="SUPFAM" id="SSF54292">
    <property type="entry name" value="2Fe-2S ferredoxin-like"/>
    <property type="match status" value="1"/>
</dbReference>
<dbReference type="GO" id="GO:0050660">
    <property type="term" value="F:flavin adenine dinucleotide binding"/>
    <property type="evidence" value="ECO:0007669"/>
    <property type="project" value="TreeGrafter"/>
</dbReference>
<evidence type="ECO:0000256" key="6">
    <source>
        <dbReference type="ARBA" id="ARBA00023002"/>
    </source>
</evidence>
<sequence length="353" mass="37510">MSASTTFHRLRVADVRPEAEDALVLGFEVPAALAETFAFAPGQHLTLRATVNGEELRRSYSVCAAPGEPLRVGVRRVPGGAFSTWLHEQAHVGLEVDVMPPQGRFGAALSARPRNVLAVAGGSGITPLLSIVKAALDGDAHTRCTLVYANRHWASTMFREELADLKNRHLARLAVHTVFSREAVDQPLQAGRLDAGKLQILLRLCGPVDAAFVCGPHAMNDEVEAVLLQAGLPGAQIHIERFGAPIATTAEAVPGAAVGEVVPVRVLRDGVARDIRYLPADGNLLAAAARAGLDLPFSCRSGVCATCRARVVAGPVEMLRNFALEPDDVARGFVLACQARPLGEPVVLSFDER</sequence>
<proteinExistence type="predicted"/>
<dbReference type="PRINTS" id="PR00406">
    <property type="entry name" value="CYTB5RDTASE"/>
</dbReference>
<evidence type="ECO:0000259" key="11">
    <source>
        <dbReference type="PROSITE" id="PS51384"/>
    </source>
</evidence>
<evidence type="ECO:0000256" key="3">
    <source>
        <dbReference type="ARBA" id="ARBA00022714"/>
    </source>
</evidence>
<evidence type="ECO:0000256" key="5">
    <source>
        <dbReference type="ARBA" id="ARBA00022827"/>
    </source>
</evidence>
<dbReference type="InterPro" id="IPR050415">
    <property type="entry name" value="MRET"/>
</dbReference>
<dbReference type="AlphaFoldDB" id="A0A437RFL3"/>
<evidence type="ECO:0000313" key="12">
    <source>
        <dbReference type="EMBL" id="RVU45551.1"/>
    </source>
</evidence>
<dbReference type="PANTHER" id="PTHR47354">
    <property type="entry name" value="NADH OXIDOREDUCTASE HCR"/>
    <property type="match status" value="1"/>
</dbReference>
<dbReference type="Pfam" id="PF00175">
    <property type="entry name" value="NAD_binding_1"/>
    <property type="match status" value="1"/>
</dbReference>
<dbReference type="EMBL" id="SACR01000004">
    <property type="protein sequence ID" value="RVU45551.1"/>
    <property type="molecule type" value="Genomic_DNA"/>
</dbReference>
<comment type="caution">
    <text evidence="12">The sequence shown here is derived from an EMBL/GenBank/DDBJ whole genome shotgun (WGS) entry which is preliminary data.</text>
</comment>
<dbReference type="Gene3D" id="2.40.30.10">
    <property type="entry name" value="Translation factors"/>
    <property type="match status" value="1"/>
</dbReference>
<keyword evidence="13" id="KW-1185">Reference proteome</keyword>
<dbReference type="Pfam" id="PF00970">
    <property type="entry name" value="FAD_binding_6"/>
    <property type="match status" value="1"/>
</dbReference>
<keyword evidence="8" id="KW-0411">Iron-sulfur</keyword>
<evidence type="ECO:0000256" key="8">
    <source>
        <dbReference type="ARBA" id="ARBA00023014"/>
    </source>
</evidence>
<dbReference type="OrthoDB" id="9796486at2"/>
<keyword evidence="3" id="KW-0001">2Fe-2S</keyword>
<keyword evidence="2" id="KW-0285">Flavoprotein</keyword>
<dbReference type="InterPro" id="IPR039261">
    <property type="entry name" value="FNR_nucleotide-bd"/>
</dbReference>
<evidence type="ECO:0000256" key="7">
    <source>
        <dbReference type="ARBA" id="ARBA00023004"/>
    </source>
</evidence>
<dbReference type="Pfam" id="PF00111">
    <property type="entry name" value="Fer2"/>
    <property type="match status" value="1"/>
</dbReference>
<dbReference type="SUPFAM" id="SSF52343">
    <property type="entry name" value="Ferredoxin reductase-like, C-terminal NADP-linked domain"/>
    <property type="match status" value="1"/>
</dbReference>
<dbReference type="PROSITE" id="PS00197">
    <property type="entry name" value="2FE2S_FER_1"/>
    <property type="match status" value="1"/>
</dbReference>
<dbReference type="InterPro" id="IPR008333">
    <property type="entry name" value="Cbr1-like_FAD-bd_dom"/>
</dbReference>
<name>A0A437RFL3_9BURK</name>
<dbReference type="InterPro" id="IPR001709">
    <property type="entry name" value="Flavoprot_Pyr_Nucl_cyt_Rdtase"/>
</dbReference>
<evidence type="ECO:0000256" key="1">
    <source>
        <dbReference type="ARBA" id="ARBA00001974"/>
    </source>
</evidence>
<dbReference type="InterPro" id="IPR017938">
    <property type="entry name" value="Riboflavin_synthase-like_b-brl"/>
</dbReference>
<evidence type="ECO:0000256" key="4">
    <source>
        <dbReference type="ARBA" id="ARBA00022723"/>
    </source>
</evidence>
<evidence type="ECO:0000256" key="2">
    <source>
        <dbReference type="ARBA" id="ARBA00022630"/>
    </source>
</evidence>
<gene>
    <name evidence="12" type="ORF">EOE66_15700</name>
</gene>
<comment type="cofactor">
    <cofactor evidence="1">
        <name>FAD</name>
        <dbReference type="ChEBI" id="CHEBI:57692"/>
    </cofactor>
</comment>
<dbReference type="Proteomes" id="UP000285575">
    <property type="component" value="Unassembled WGS sequence"/>
</dbReference>
<dbReference type="InterPro" id="IPR012675">
    <property type="entry name" value="Beta-grasp_dom_sf"/>
</dbReference>
<organism evidence="12 13">
    <name type="scientific">Rubrivivax rivuli</name>
    <dbReference type="NCBI Taxonomy" id="1862385"/>
    <lineage>
        <taxon>Bacteria</taxon>
        <taxon>Pseudomonadati</taxon>
        <taxon>Pseudomonadota</taxon>
        <taxon>Betaproteobacteria</taxon>
        <taxon>Burkholderiales</taxon>
        <taxon>Sphaerotilaceae</taxon>
        <taxon>Rubrivivax</taxon>
    </lineage>
</organism>
<reference evidence="12 13" key="1">
    <citation type="submission" date="2019-01" db="EMBL/GenBank/DDBJ databases">
        <authorList>
            <person name="Chen W.-M."/>
        </authorList>
    </citation>
    <scope>NUCLEOTIDE SEQUENCE [LARGE SCALE GENOMIC DNA]</scope>
    <source>
        <strain evidence="12 13">KYPY4</strain>
    </source>
</reference>
<keyword evidence="5" id="KW-0274">FAD</keyword>
<dbReference type="CDD" id="cd00207">
    <property type="entry name" value="fer2"/>
    <property type="match status" value="1"/>
</dbReference>
<keyword evidence="6" id="KW-0560">Oxidoreductase</keyword>
<dbReference type="InterPro" id="IPR017927">
    <property type="entry name" value="FAD-bd_FR_type"/>
</dbReference>
<dbReference type="InterPro" id="IPR001041">
    <property type="entry name" value="2Fe-2S_ferredoxin-type"/>
</dbReference>
<dbReference type="GO" id="GO:0016491">
    <property type="term" value="F:oxidoreductase activity"/>
    <property type="evidence" value="ECO:0007669"/>
    <property type="project" value="UniProtKB-KW"/>
</dbReference>
<keyword evidence="7" id="KW-0408">Iron</keyword>
<dbReference type="InterPro" id="IPR036010">
    <property type="entry name" value="2Fe-2S_ferredoxin-like_sf"/>
</dbReference>
<evidence type="ECO:0000313" key="13">
    <source>
        <dbReference type="Proteomes" id="UP000285575"/>
    </source>
</evidence>
<keyword evidence="4" id="KW-0479">Metal-binding</keyword>
<feature type="domain" description="2Fe-2S ferredoxin-type" evidence="10">
    <location>
        <begin position="262"/>
        <end position="353"/>
    </location>
</feature>
<evidence type="ECO:0000256" key="9">
    <source>
        <dbReference type="ARBA" id="ARBA00034078"/>
    </source>
</evidence>
<dbReference type="GO" id="GO:0046872">
    <property type="term" value="F:metal ion binding"/>
    <property type="evidence" value="ECO:0007669"/>
    <property type="project" value="UniProtKB-KW"/>
</dbReference>
<dbReference type="InterPro" id="IPR006058">
    <property type="entry name" value="2Fe2S_fd_BS"/>
</dbReference>
<feature type="domain" description="FAD-binding FR-type" evidence="11">
    <location>
        <begin position="5"/>
        <end position="108"/>
    </location>
</feature>
<comment type="cofactor">
    <cofactor evidence="9">
        <name>[2Fe-2S] cluster</name>
        <dbReference type="ChEBI" id="CHEBI:190135"/>
    </cofactor>
</comment>
<dbReference type="PANTHER" id="PTHR47354:SF8">
    <property type="entry name" value="1,2-PHENYLACETYL-COA EPOXIDASE, SUBUNIT E"/>
    <property type="match status" value="1"/>
</dbReference>
<dbReference type="Gene3D" id="3.40.50.80">
    <property type="entry name" value="Nucleotide-binding domain of ferredoxin-NADP reductase (FNR) module"/>
    <property type="match status" value="1"/>
</dbReference>
<dbReference type="RefSeq" id="WP_128229640.1">
    <property type="nucleotide sequence ID" value="NZ_SACR01000004.1"/>
</dbReference>
<dbReference type="Gene3D" id="3.10.20.30">
    <property type="match status" value="1"/>
</dbReference>
<dbReference type="PRINTS" id="PR00371">
    <property type="entry name" value="FPNCR"/>
</dbReference>
<evidence type="ECO:0000259" key="10">
    <source>
        <dbReference type="PROSITE" id="PS51085"/>
    </source>
</evidence>
<dbReference type="GO" id="GO:0051537">
    <property type="term" value="F:2 iron, 2 sulfur cluster binding"/>
    <property type="evidence" value="ECO:0007669"/>
    <property type="project" value="UniProtKB-KW"/>
</dbReference>
<dbReference type="SUPFAM" id="SSF63380">
    <property type="entry name" value="Riboflavin synthase domain-like"/>
    <property type="match status" value="1"/>
</dbReference>
<dbReference type="PROSITE" id="PS51085">
    <property type="entry name" value="2FE2S_FER_2"/>
    <property type="match status" value="1"/>
</dbReference>
<dbReference type="CDD" id="cd06214">
    <property type="entry name" value="PA_degradation_oxidoreductase_like"/>
    <property type="match status" value="1"/>
</dbReference>
<dbReference type="InterPro" id="IPR001433">
    <property type="entry name" value="OxRdtase_FAD/NAD-bd"/>
</dbReference>
<dbReference type="PROSITE" id="PS51384">
    <property type="entry name" value="FAD_FR"/>
    <property type="match status" value="1"/>
</dbReference>